<dbReference type="SMART" id="SM00895">
    <property type="entry name" value="FCD"/>
    <property type="match status" value="1"/>
</dbReference>
<dbReference type="Proteomes" id="UP000662986">
    <property type="component" value="Plasmid unnamed3"/>
</dbReference>
<dbReference type="PRINTS" id="PR00035">
    <property type="entry name" value="HTHGNTR"/>
</dbReference>
<organism evidence="5 6">
    <name type="scientific">Rhodococcus pseudokoreensis</name>
    <dbReference type="NCBI Taxonomy" id="2811421"/>
    <lineage>
        <taxon>Bacteria</taxon>
        <taxon>Bacillati</taxon>
        <taxon>Actinomycetota</taxon>
        <taxon>Actinomycetes</taxon>
        <taxon>Mycobacteriales</taxon>
        <taxon>Nocardiaceae</taxon>
        <taxon>Rhodococcus</taxon>
    </lineage>
</organism>
<dbReference type="PANTHER" id="PTHR43537">
    <property type="entry name" value="TRANSCRIPTIONAL REGULATOR, GNTR FAMILY"/>
    <property type="match status" value="1"/>
</dbReference>
<dbReference type="SUPFAM" id="SSF48008">
    <property type="entry name" value="GntR ligand-binding domain-like"/>
    <property type="match status" value="1"/>
</dbReference>
<dbReference type="Pfam" id="PF00392">
    <property type="entry name" value="GntR"/>
    <property type="match status" value="1"/>
</dbReference>
<dbReference type="InterPro" id="IPR036388">
    <property type="entry name" value="WH-like_DNA-bd_sf"/>
</dbReference>
<keyword evidence="6" id="KW-1185">Reference proteome</keyword>
<keyword evidence="1" id="KW-0805">Transcription regulation</keyword>
<keyword evidence="5" id="KW-0614">Plasmid</keyword>
<evidence type="ECO:0000313" key="5">
    <source>
        <dbReference type="EMBL" id="QSE87856.1"/>
    </source>
</evidence>
<dbReference type="Gene3D" id="1.10.10.10">
    <property type="entry name" value="Winged helix-like DNA-binding domain superfamily/Winged helix DNA-binding domain"/>
    <property type="match status" value="1"/>
</dbReference>
<geneLocation type="plasmid" evidence="5 6">
    <name>unnamed3</name>
</geneLocation>
<proteinExistence type="predicted"/>
<dbReference type="InterPro" id="IPR000524">
    <property type="entry name" value="Tscrpt_reg_HTH_GntR"/>
</dbReference>
<name>A0A974VZ15_9NOCA</name>
<protein>
    <submittedName>
        <fullName evidence="5">GntR family transcriptional regulator</fullName>
    </submittedName>
</protein>
<reference evidence="5 6" key="2">
    <citation type="journal article" date="2022" name="Arch. Microbiol.">
        <title>Rhodococcus pseudokoreensis sp. nov. isolated from the rhizosphere of young M26 apple rootstocks.</title>
        <authorList>
            <person name="Kampfer P."/>
            <person name="Glaeser S.P."/>
            <person name="Blom J."/>
            <person name="Wolf J."/>
            <person name="Benning S."/>
            <person name="Schloter M."/>
            <person name="Neumann-Schaal M."/>
        </authorList>
    </citation>
    <scope>NUCLEOTIDE SEQUENCE [LARGE SCALE GENOMIC DNA]</scope>
    <source>
        <strain evidence="5 6">R79</strain>
    </source>
</reference>
<dbReference type="InterPro" id="IPR036390">
    <property type="entry name" value="WH_DNA-bd_sf"/>
</dbReference>
<evidence type="ECO:0000256" key="1">
    <source>
        <dbReference type="ARBA" id="ARBA00023015"/>
    </source>
</evidence>
<dbReference type="Gene3D" id="1.20.120.530">
    <property type="entry name" value="GntR ligand-binding domain-like"/>
    <property type="match status" value="1"/>
</dbReference>
<sequence>MLIDTRGGSFLPDPTTCIPASARRPAKHGTLSEYVYEAVKELIIAGELGGGELTSEGAVAERTGTSRTPVREAFLRLEAEGWLTLYPKRGALVNAIPPDEPEHLVEARLLIESGCLRSFTADTRRRTGAADEMLAILERQRRLAAEDDRGAFSAEDADFHAVVVRYSGNPLLTSVHTALRDRQRRMTAISVSRDPSQLNRIITDHAELTEHVRAGEVDQFSILLDTHMREVHQLTGCPWIGNPAILRLTHDPR</sequence>
<dbReference type="Pfam" id="PF07729">
    <property type="entry name" value="FCD"/>
    <property type="match status" value="1"/>
</dbReference>
<evidence type="ECO:0000313" key="6">
    <source>
        <dbReference type="Proteomes" id="UP000662986"/>
    </source>
</evidence>
<evidence type="ECO:0000256" key="3">
    <source>
        <dbReference type="ARBA" id="ARBA00023163"/>
    </source>
</evidence>
<evidence type="ECO:0000259" key="4">
    <source>
        <dbReference type="PROSITE" id="PS50949"/>
    </source>
</evidence>
<dbReference type="EMBL" id="CP070616">
    <property type="protein sequence ID" value="QSE87856.1"/>
    <property type="molecule type" value="Genomic_DNA"/>
</dbReference>
<dbReference type="SMART" id="SM00345">
    <property type="entry name" value="HTH_GNTR"/>
    <property type="match status" value="1"/>
</dbReference>
<feature type="domain" description="HTH gntR-type" evidence="4">
    <location>
        <begin position="29"/>
        <end position="96"/>
    </location>
</feature>
<keyword evidence="3" id="KW-0804">Transcription</keyword>
<dbReference type="SUPFAM" id="SSF46785">
    <property type="entry name" value="Winged helix' DNA-binding domain"/>
    <property type="match status" value="1"/>
</dbReference>
<dbReference type="InterPro" id="IPR011711">
    <property type="entry name" value="GntR_C"/>
</dbReference>
<keyword evidence="2" id="KW-0238">DNA-binding</keyword>
<dbReference type="CDD" id="cd07377">
    <property type="entry name" value="WHTH_GntR"/>
    <property type="match status" value="1"/>
</dbReference>
<accession>A0A974VZ15</accession>
<dbReference type="PROSITE" id="PS50949">
    <property type="entry name" value="HTH_GNTR"/>
    <property type="match status" value="1"/>
</dbReference>
<dbReference type="PANTHER" id="PTHR43537:SF24">
    <property type="entry name" value="GLUCONATE OPERON TRANSCRIPTIONAL REPRESSOR"/>
    <property type="match status" value="1"/>
</dbReference>
<dbReference type="InterPro" id="IPR008920">
    <property type="entry name" value="TF_FadR/GntR_C"/>
</dbReference>
<reference evidence="5 6" key="1">
    <citation type="journal article" date="2021" name="Microbiol. Resour. Announc.">
        <title>Complete Genome Sequences of Two Rhodococcus sp. Strains with Large and Linear Chromosomes, Isolated from Apple Rhizosphere.</title>
        <authorList>
            <person name="Benning S."/>
            <person name="Brugnone N."/>
            <person name="Siani R."/>
            <person name="Kublik S."/>
            <person name="Schloter M."/>
            <person name="Rad V."/>
        </authorList>
    </citation>
    <scope>NUCLEOTIDE SEQUENCE [LARGE SCALE GENOMIC DNA]</scope>
    <source>
        <strain evidence="5 6">R79</strain>
    </source>
</reference>
<evidence type="ECO:0000256" key="2">
    <source>
        <dbReference type="ARBA" id="ARBA00023125"/>
    </source>
</evidence>
<gene>
    <name evidence="5" type="ORF">JWS13_03985</name>
</gene>